<dbReference type="AlphaFoldDB" id="A0AAD7VFG1"/>
<dbReference type="PANTHER" id="PTHR32094">
    <property type="entry name" value="FANCONI ANEMIA GROUP E PROTEIN"/>
    <property type="match status" value="1"/>
</dbReference>
<dbReference type="Proteomes" id="UP001163823">
    <property type="component" value="Chromosome 3"/>
</dbReference>
<organism evidence="1 2">
    <name type="scientific">Quillaja saponaria</name>
    <name type="common">Soap bark tree</name>
    <dbReference type="NCBI Taxonomy" id="32244"/>
    <lineage>
        <taxon>Eukaryota</taxon>
        <taxon>Viridiplantae</taxon>
        <taxon>Streptophyta</taxon>
        <taxon>Embryophyta</taxon>
        <taxon>Tracheophyta</taxon>
        <taxon>Spermatophyta</taxon>
        <taxon>Magnoliopsida</taxon>
        <taxon>eudicotyledons</taxon>
        <taxon>Gunneridae</taxon>
        <taxon>Pentapetalae</taxon>
        <taxon>rosids</taxon>
        <taxon>fabids</taxon>
        <taxon>Fabales</taxon>
        <taxon>Quillajaceae</taxon>
        <taxon>Quillaja</taxon>
    </lineage>
</organism>
<proteinExistence type="predicted"/>
<evidence type="ECO:0000313" key="2">
    <source>
        <dbReference type="Proteomes" id="UP001163823"/>
    </source>
</evidence>
<accession>A0AAD7VFG1</accession>
<keyword evidence="2" id="KW-1185">Reference proteome</keyword>
<sequence length="471" mass="53241">MESWVPLFEIFLSSPTPETEASQWLQRSFNSSSSSSNTTPLTTASFLSMLMKPSNAIVVNSSPASPLSPTLTKRVMFIQTLPAMVQSRIISFLALDRQRFCSQELIRLARNVLSWDQDIDFWVKKAAHNLLDAVSETNYQWISSLHLDFAEESMDEEFESVPRWLVNVASSHDVFLPWLPVSPDELMISKTLFGTSENSVDSLSQLEVDKREDKHEIVEETEIGHSTNVPLEREIIEKAICLKTQIRSFESTSRTVGLANEIRQLCLSEAGDSFAALGLIEPWLADDETTSLLIYHLDSGNEEELNWPSQVLCSIILPKFLVLEEPASRVLVSATIDYCKLHQRPSEYALMLPLVFRREGINNYICDFITRVIRECLHPAHVSAFCQKMLCGGKDERKLIYLPCHQSMISDELVQHLVEFFSKSLKFGNFLLCLVTKCTALLKSHKLPLTKAVQQSDTVVTKSILSKLSSM</sequence>
<dbReference type="EMBL" id="JARAOO010000003">
    <property type="protein sequence ID" value="KAJ7973718.1"/>
    <property type="molecule type" value="Genomic_DNA"/>
</dbReference>
<evidence type="ECO:0000313" key="1">
    <source>
        <dbReference type="EMBL" id="KAJ7973718.1"/>
    </source>
</evidence>
<dbReference type="KEGG" id="qsa:O6P43_003906"/>
<dbReference type="InterPro" id="IPR039685">
    <property type="entry name" value="FANCE"/>
</dbReference>
<protein>
    <submittedName>
        <fullName evidence="1">Fanconi anemia group E protein</fullName>
    </submittedName>
</protein>
<gene>
    <name evidence="1" type="ORF">O6P43_003906</name>
</gene>
<dbReference type="PANTHER" id="PTHR32094:SF5">
    <property type="entry name" value="FANCONI ANEMIA GROUP E PROTEIN"/>
    <property type="match status" value="1"/>
</dbReference>
<name>A0AAD7VFG1_QUISA</name>
<dbReference type="GO" id="GO:0036297">
    <property type="term" value="P:interstrand cross-link repair"/>
    <property type="evidence" value="ECO:0007669"/>
    <property type="project" value="InterPro"/>
</dbReference>
<dbReference type="GO" id="GO:0043240">
    <property type="term" value="C:Fanconi anaemia nuclear complex"/>
    <property type="evidence" value="ECO:0007669"/>
    <property type="project" value="InterPro"/>
</dbReference>
<dbReference type="Gene3D" id="1.25.40.480">
    <property type="match status" value="1"/>
</dbReference>
<reference evidence="1" key="1">
    <citation type="journal article" date="2023" name="Science">
        <title>Elucidation of the pathway for biosynthesis of saponin adjuvants from the soapbark tree.</title>
        <authorList>
            <person name="Reed J."/>
            <person name="Orme A."/>
            <person name="El-Demerdash A."/>
            <person name="Owen C."/>
            <person name="Martin L.B.B."/>
            <person name="Misra R.C."/>
            <person name="Kikuchi S."/>
            <person name="Rejzek M."/>
            <person name="Martin A.C."/>
            <person name="Harkess A."/>
            <person name="Leebens-Mack J."/>
            <person name="Louveau T."/>
            <person name="Stephenson M.J."/>
            <person name="Osbourn A."/>
        </authorList>
    </citation>
    <scope>NUCLEOTIDE SEQUENCE</scope>
    <source>
        <strain evidence="1">S10</strain>
    </source>
</reference>
<comment type="caution">
    <text evidence="1">The sequence shown here is derived from an EMBL/GenBank/DDBJ whole genome shotgun (WGS) entry which is preliminary data.</text>
</comment>